<dbReference type="OrthoDB" id="9798632at2"/>
<gene>
    <name evidence="1" type="ORF">DNH61_07865</name>
</gene>
<dbReference type="InterPro" id="IPR036291">
    <property type="entry name" value="NAD(P)-bd_dom_sf"/>
</dbReference>
<evidence type="ECO:0000313" key="2">
    <source>
        <dbReference type="Proteomes" id="UP000249522"/>
    </source>
</evidence>
<dbReference type="PANTHER" id="PTHR14097">
    <property type="entry name" value="OXIDOREDUCTASE HTATIP2"/>
    <property type="match status" value="1"/>
</dbReference>
<protein>
    <submittedName>
        <fullName evidence="1">Oxidoreductase</fullName>
    </submittedName>
</protein>
<proteinExistence type="predicted"/>
<keyword evidence="2" id="KW-1185">Reference proteome</keyword>
<comment type="caution">
    <text evidence="1">The sequence shown here is derived from an EMBL/GenBank/DDBJ whole genome shotgun (WGS) entry which is preliminary data.</text>
</comment>
<dbReference type="AlphaFoldDB" id="A0A2W1LNE9"/>
<dbReference type="SUPFAM" id="SSF51735">
    <property type="entry name" value="NAD(P)-binding Rossmann-fold domains"/>
    <property type="match status" value="1"/>
</dbReference>
<dbReference type="Gene3D" id="3.40.50.720">
    <property type="entry name" value="NAD(P)-binding Rossmann-like Domain"/>
    <property type="match status" value="1"/>
</dbReference>
<dbReference type="RefSeq" id="WP_111146109.1">
    <property type="nucleotide sequence ID" value="NZ_QKRB01000038.1"/>
</dbReference>
<dbReference type="Pfam" id="PF08732">
    <property type="entry name" value="HIM1"/>
    <property type="match status" value="1"/>
</dbReference>
<name>A0A2W1LNE9_9BACL</name>
<sequence length="225" mass="24476">MRVALHAVVAGASGLVGHELVKLLLDNKQYEQVTVLVRRRLNLTHPKLVQRETDFDRLEQLDGQRELLAGAVVYCTLGTTIKKAGSQEAFAKVDYEYPLALGRLAHQHGAANFLIVTAMGANPKSKVFYNRVKGKVERDLKALGLPSLYIFRPSLLLGKRSEFRLGERIGAAIAAGLPFLWIGGLKKFKPIEAGVVALAMQQAADQGPGGEQVYESSAISQLASK</sequence>
<dbReference type="InterPro" id="IPR014843">
    <property type="entry name" value="Him1/Fmp52"/>
</dbReference>
<dbReference type="Proteomes" id="UP000249522">
    <property type="component" value="Unassembled WGS sequence"/>
</dbReference>
<evidence type="ECO:0000313" key="1">
    <source>
        <dbReference type="EMBL" id="PZD96415.1"/>
    </source>
</evidence>
<reference evidence="1 2" key="1">
    <citation type="submission" date="2018-06" db="EMBL/GenBank/DDBJ databases">
        <title>Paenibacillus imtechensis sp. nov.</title>
        <authorList>
            <person name="Pinnaka A.K."/>
            <person name="Singh H."/>
            <person name="Kaur M."/>
        </authorList>
    </citation>
    <scope>NUCLEOTIDE SEQUENCE [LARGE SCALE GENOMIC DNA]</scope>
    <source>
        <strain evidence="1 2">SMB1</strain>
    </source>
</reference>
<organism evidence="1 2">
    <name type="scientific">Paenibacillus sambharensis</name>
    <dbReference type="NCBI Taxonomy" id="1803190"/>
    <lineage>
        <taxon>Bacteria</taxon>
        <taxon>Bacillati</taxon>
        <taxon>Bacillota</taxon>
        <taxon>Bacilli</taxon>
        <taxon>Bacillales</taxon>
        <taxon>Paenibacillaceae</taxon>
        <taxon>Paenibacillus</taxon>
    </lineage>
</organism>
<accession>A0A2W1LNE9</accession>
<dbReference type="PANTHER" id="PTHR14097:SF7">
    <property type="entry name" value="OXIDOREDUCTASE HTATIP2"/>
    <property type="match status" value="1"/>
</dbReference>
<dbReference type="EMBL" id="QKRB01000038">
    <property type="protein sequence ID" value="PZD96415.1"/>
    <property type="molecule type" value="Genomic_DNA"/>
</dbReference>